<feature type="transmembrane region" description="Helical" evidence="1">
    <location>
        <begin position="214"/>
        <end position="236"/>
    </location>
</feature>
<dbReference type="GeneID" id="75050679"/>
<keyword evidence="1" id="KW-0472">Membrane</keyword>
<dbReference type="EMBL" id="CP039126">
    <property type="protein sequence ID" value="QMW78181.1"/>
    <property type="molecule type" value="Genomic_DNA"/>
</dbReference>
<evidence type="ECO:0000313" key="3">
    <source>
        <dbReference type="Proteomes" id="UP000515789"/>
    </source>
</evidence>
<dbReference type="AlphaFoldDB" id="A0A7G5MU88"/>
<evidence type="ECO:0000256" key="1">
    <source>
        <dbReference type="SAM" id="Phobius"/>
    </source>
</evidence>
<organism evidence="2 3">
    <name type="scientific">Blautia producta</name>
    <dbReference type="NCBI Taxonomy" id="33035"/>
    <lineage>
        <taxon>Bacteria</taxon>
        <taxon>Bacillati</taxon>
        <taxon>Bacillota</taxon>
        <taxon>Clostridia</taxon>
        <taxon>Lachnospirales</taxon>
        <taxon>Lachnospiraceae</taxon>
        <taxon>Blautia</taxon>
    </lineage>
</organism>
<reference evidence="2 3" key="1">
    <citation type="submission" date="2019-04" db="EMBL/GenBank/DDBJ databases">
        <authorList>
            <person name="Schori C."/>
            <person name="Ahrens C."/>
        </authorList>
    </citation>
    <scope>NUCLEOTIDE SEQUENCE [LARGE SCALE GENOMIC DNA]</scope>
    <source>
        <strain evidence="2 3">DSM 2950</strain>
    </source>
</reference>
<evidence type="ECO:0000313" key="2">
    <source>
        <dbReference type="EMBL" id="QMW78181.1"/>
    </source>
</evidence>
<dbReference type="CDD" id="cd21808">
    <property type="entry name" value="ABC-2_lan_permease_MutG"/>
    <property type="match status" value="1"/>
</dbReference>
<name>A0A7G5MU88_9FIRM</name>
<sequence>MSNFIRYIHAEMIKSKHSPILLIHLVFPLIGALVFAGYFHISGWKPEENVSAFLQTVAILFPFLIGIVVGLVIQLENQAGHFQQMLGDLHRCTIYISKIAYLLLLAAMSSILCFGIFYALYPVMPLDIYIKAFGYLLLSVFPIYLLSLLLGLMFGKSVTMGLGIVGSLIAALMLTGLGDNVWQFIPWAWGVRFMDYCIVKYTNPNILVYISSSFKMGVILIMSFTIVLAVFSLLWFNYWEGTNENE</sequence>
<dbReference type="Pfam" id="PF12730">
    <property type="entry name" value="ABC2_membrane_4"/>
    <property type="match status" value="1"/>
</dbReference>
<dbReference type="InterPro" id="IPR022294">
    <property type="entry name" value="ABC-transptr_permeasesu"/>
</dbReference>
<gene>
    <name evidence="2" type="ORF">E5259_11565</name>
</gene>
<accession>A0A7G5MU88</accession>
<feature type="transmembrane region" description="Helical" evidence="1">
    <location>
        <begin position="99"/>
        <end position="121"/>
    </location>
</feature>
<feature type="transmembrane region" description="Helical" evidence="1">
    <location>
        <begin position="161"/>
        <end position="178"/>
    </location>
</feature>
<dbReference type="Proteomes" id="UP000515789">
    <property type="component" value="Chromosome"/>
</dbReference>
<dbReference type="RefSeq" id="WP_018597934.1">
    <property type="nucleotide sequence ID" value="NZ_CABLBP010000008.1"/>
</dbReference>
<protein>
    <submittedName>
        <fullName evidence="2">Lantibiotic immunity ABC transporter MutG family permease subunit</fullName>
    </submittedName>
</protein>
<dbReference type="NCBIfam" id="TIGR03733">
    <property type="entry name" value="lanti_perm_MutG"/>
    <property type="match status" value="1"/>
</dbReference>
<proteinExistence type="predicted"/>
<feature type="transmembrane region" description="Helical" evidence="1">
    <location>
        <begin position="133"/>
        <end position="154"/>
    </location>
</feature>
<keyword evidence="1" id="KW-0812">Transmembrane</keyword>
<feature type="transmembrane region" description="Helical" evidence="1">
    <location>
        <begin position="21"/>
        <end position="41"/>
    </location>
</feature>
<keyword evidence="1" id="KW-1133">Transmembrane helix</keyword>
<feature type="transmembrane region" description="Helical" evidence="1">
    <location>
        <begin position="53"/>
        <end position="75"/>
    </location>
</feature>